<dbReference type="CDD" id="cd00086">
    <property type="entry name" value="homeodomain"/>
    <property type="match status" value="1"/>
</dbReference>
<evidence type="ECO:0000313" key="13">
    <source>
        <dbReference type="WBParaSite" id="jg516"/>
    </source>
</evidence>
<feature type="DNA-binding region" description="Homeobox" evidence="8">
    <location>
        <begin position="305"/>
        <end position="364"/>
    </location>
</feature>
<dbReference type="SUPFAM" id="SSF46689">
    <property type="entry name" value="Homeodomain-like"/>
    <property type="match status" value="1"/>
</dbReference>
<evidence type="ECO:0000259" key="11">
    <source>
        <dbReference type="PROSITE" id="PS50071"/>
    </source>
</evidence>
<feature type="domain" description="Homeobox" evidence="11">
    <location>
        <begin position="303"/>
        <end position="363"/>
    </location>
</feature>
<proteinExistence type="inferred from homology"/>
<protein>
    <submittedName>
        <fullName evidence="13">Homeobox domain-containing protein</fullName>
    </submittedName>
</protein>
<feature type="compositionally biased region" description="Polar residues" evidence="10">
    <location>
        <begin position="259"/>
        <end position="271"/>
    </location>
</feature>
<dbReference type="InterPro" id="IPR017970">
    <property type="entry name" value="Homeobox_CS"/>
</dbReference>
<accession>A0A915EDD7</accession>
<evidence type="ECO:0000256" key="3">
    <source>
        <dbReference type="ARBA" id="ARBA00023125"/>
    </source>
</evidence>
<dbReference type="InterPro" id="IPR051300">
    <property type="entry name" value="HMX_Homeobox_TF"/>
</dbReference>
<feature type="region of interest" description="Disordered" evidence="10">
    <location>
        <begin position="409"/>
        <end position="451"/>
    </location>
</feature>
<dbReference type="AlphaFoldDB" id="A0A915EDD7"/>
<dbReference type="WBParaSite" id="jg516">
    <property type="protein sequence ID" value="jg516"/>
    <property type="gene ID" value="jg516"/>
</dbReference>
<evidence type="ECO:0000256" key="8">
    <source>
        <dbReference type="PROSITE-ProRule" id="PRU00108"/>
    </source>
</evidence>
<dbReference type="Proteomes" id="UP000887574">
    <property type="component" value="Unplaced"/>
</dbReference>
<dbReference type="PROSITE" id="PS50071">
    <property type="entry name" value="HOMEOBOX_2"/>
    <property type="match status" value="1"/>
</dbReference>
<evidence type="ECO:0000256" key="1">
    <source>
        <dbReference type="ARBA" id="ARBA00004123"/>
    </source>
</evidence>
<organism evidence="12 13">
    <name type="scientific">Ditylenchus dipsaci</name>
    <dbReference type="NCBI Taxonomy" id="166011"/>
    <lineage>
        <taxon>Eukaryota</taxon>
        <taxon>Metazoa</taxon>
        <taxon>Ecdysozoa</taxon>
        <taxon>Nematoda</taxon>
        <taxon>Chromadorea</taxon>
        <taxon>Rhabditida</taxon>
        <taxon>Tylenchina</taxon>
        <taxon>Tylenchomorpha</taxon>
        <taxon>Sphaerularioidea</taxon>
        <taxon>Anguinidae</taxon>
        <taxon>Anguininae</taxon>
        <taxon>Ditylenchus</taxon>
    </lineage>
</organism>
<keyword evidence="4 8" id="KW-0371">Homeobox</keyword>
<evidence type="ECO:0000256" key="10">
    <source>
        <dbReference type="SAM" id="MobiDB-lite"/>
    </source>
</evidence>
<feature type="region of interest" description="Disordered" evidence="10">
    <location>
        <begin position="1"/>
        <end position="52"/>
    </location>
</feature>
<dbReference type="GO" id="GO:0005634">
    <property type="term" value="C:nucleus"/>
    <property type="evidence" value="ECO:0007669"/>
    <property type="project" value="UniProtKB-SubCell"/>
</dbReference>
<keyword evidence="2" id="KW-0805">Transcription regulation</keyword>
<sequence>MSATDDGSIRISTEDKSMSESPKEHDNDKTSTVICENQSKEEDKSSAMDENQPKINSFSILDILNATSSTQNAAKPSLQASSESSTCKPPAIPKLPFSVSFLPQHPVIPSPQFAIENWLQEQQNSAITSKLTQPNMWLSSPTWLNAAAECYTAPSASLFMEQFQQHSQLLSAIQEQVTNGKNPLNLSFSMDSLSSPHTKPLLSSALPPSASSSMQHFFQINSPEFSFRHLANNSQIAAKPINENSATSSNSSETEKISANESSNSRNSMNASPMEYDSDDLMAVAQHSDEEGIAASGDLASQIRKKKTRTVFSRQQVSQLEMTFEMKRYLNSQERSQLATNLKLTETQVKIWFQNRRNKWKRMANTEHEINTTSNNANSLLVHQFQRSQFVAAQQAALGLAVAAAANATSTQNHPESGSSTPNSTANVVEHNPNNTRVSTSMVGSPQPNSFSRIQPQFPPLVLQMAALQAAENGESSARSSLPANLLPGAPTNANAMSMDAAARLFYSFFHKVHKCRKLFKAFCLNY</sequence>
<dbReference type="InterPro" id="IPR020479">
    <property type="entry name" value="HD_metazoa"/>
</dbReference>
<dbReference type="GO" id="GO:0000981">
    <property type="term" value="F:DNA-binding transcription factor activity, RNA polymerase II-specific"/>
    <property type="evidence" value="ECO:0007669"/>
    <property type="project" value="InterPro"/>
</dbReference>
<reference evidence="13" key="1">
    <citation type="submission" date="2022-11" db="UniProtKB">
        <authorList>
            <consortium name="WormBaseParasite"/>
        </authorList>
    </citation>
    <scope>IDENTIFICATION</scope>
</reference>
<feature type="compositionally biased region" description="Basic and acidic residues" evidence="10">
    <location>
        <begin position="12"/>
        <end position="29"/>
    </location>
</feature>
<feature type="region of interest" description="Disordered" evidence="10">
    <location>
        <begin position="238"/>
        <end position="274"/>
    </location>
</feature>
<dbReference type="PROSITE" id="PS00027">
    <property type="entry name" value="HOMEOBOX_1"/>
    <property type="match status" value="1"/>
</dbReference>
<evidence type="ECO:0000313" key="12">
    <source>
        <dbReference type="Proteomes" id="UP000887574"/>
    </source>
</evidence>
<keyword evidence="6 8" id="KW-0539">Nucleus</keyword>
<name>A0A915EDD7_9BILA</name>
<dbReference type="InterPro" id="IPR009057">
    <property type="entry name" value="Homeodomain-like_sf"/>
</dbReference>
<evidence type="ECO:0000256" key="6">
    <source>
        <dbReference type="ARBA" id="ARBA00023242"/>
    </source>
</evidence>
<feature type="compositionally biased region" description="Low complexity" evidence="10">
    <location>
        <begin position="242"/>
        <end position="252"/>
    </location>
</feature>
<comment type="similarity">
    <text evidence="7">Belongs to the HMX homeobox family.</text>
</comment>
<comment type="subcellular location">
    <subcellularLocation>
        <location evidence="1 8 9">Nucleus</location>
    </subcellularLocation>
</comment>
<evidence type="ECO:0000256" key="9">
    <source>
        <dbReference type="RuleBase" id="RU000682"/>
    </source>
</evidence>
<dbReference type="GO" id="GO:0000977">
    <property type="term" value="F:RNA polymerase II transcription regulatory region sequence-specific DNA binding"/>
    <property type="evidence" value="ECO:0007669"/>
    <property type="project" value="TreeGrafter"/>
</dbReference>
<dbReference type="InterPro" id="IPR001356">
    <property type="entry name" value="HD"/>
</dbReference>
<dbReference type="SMART" id="SM00389">
    <property type="entry name" value="HOX"/>
    <property type="match status" value="1"/>
</dbReference>
<dbReference type="Gene3D" id="1.10.10.60">
    <property type="entry name" value="Homeodomain-like"/>
    <property type="match status" value="1"/>
</dbReference>
<keyword evidence="5" id="KW-0804">Transcription</keyword>
<evidence type="ECO:0000256" key="7">
    <source>
        <dbReference type="ARBA" id="ARBA00038165"/>
    </source>
</evidence>
<evidence type="ECO:0000256" key="4">
    <source>
        <dbReference type="ARBA" id="ARBA00023155"/>
    </source>
</evidence>
<keyword evidence="12" id="KW-1185">Reference proteome</keyword>
<dbReference type="PANTHER" id="PTHR46110:SF3">
    <property type="entry name" value="HOMEOBOX PROTEIN HMX"/>
    <property type="match status" value="1"/>
</dbReference>
<evidence type="ECO:0000256" key="2">
    <source>
        <dbReference type="ARBA" id="ARBA00023015"/>
    </source>
</evidence>
<dbReference type="Pfam" id="PF00046">
    <property type="entry name" value="Homeodomain"/>
    <property type="match status" value="1"/>
</dbReference>
<dbReference type="PANTHER" id="PTHR46110">
    <property type="entry name" value="HOMEOBOX PROTEIN HMX"/>
    <property type="match status" value="1"/>
</dbReference>
<dbReference type="PRINTS" id="PR00024">
    <property type="entry name" value="HOMEOBOX"/>
</dbReference>
<feature type="compositionally biased region" description="Basic and acidic residues" evidence="10">
    <location>
        <begin position="38"/>
        <end position="47"/>
    </location>
</feature>
<evidence type="ECO:0000256" key="5">
    <source>
        <dbReference type="ARBA" id="ARBA00023163"/>
    </source>
</evidence>
<keyword evidence="3 8" id="KW-0238">DNA-binding</keyword>